<feature type="domain" description="DUF4097" evidence="2">
    <location>
        <begin position="57"/>
        <end position="208"/>
    </location>
</feature>
<dbReference type="AlphaFoldDB" id="U2K842"/>
<reference evidence="3 4" key="1">
    <citation type="submission" date="2013-07" db="EMBL/GenBank/DDBJ databases">
        <authorList>
            <person name="Weinstock G."/>
            <person name="Sodergren E."/>
            <person name="Wylie T."/>
            <person name="Fulton L."/>
            <person name="Fulton R."/>
            <person name="Fronick C."/>
            <person name="O'Laughlin M."/>
            <person name="Godfrey J."/>
            <person name="Miner T."/>
            <person name="Herter B."/>
            <person name="Appelbaum E."/>
            <person name="Cordes M."/>
            <person name="Lek S."/>
            <person name="Wollam A."/>
            <person name="Pepin K.H."/>
            <person name="Palsikar V.B."/>
            <person name="Mitreva M."/>
            <person name="Wilson R.K."/>
        </authorList>
    </citation>
    <scope>NUCLEOTIDE SEQUENCE [LARGE SCALE GENOMIC DNA]</scope>
    <source>
        <strain evidence="3 4">ATCC 27760</strain>
    </source>
</reference>
<dbReference type="PATRIC" id="fig|411473.3.peg.1643"/>
<dbReference type="OrthoDB" id="2149291at2"/>
<sequence length="348" mass="37573">MKMKPWIIAGVSCLCAGTICCGAAVCAGALDQNRYRENLHLIDQTDTPSEAFTSVLMDVDNAEVTVQNGSKFSITAENVPQNSYHVAVEDDTLQIQLNSDSEPWYSYTHFGFHPFHAPAAKITVTLPAEYRAVAIANHAGDCTISGIHVSTLSVDLDYGDCQVKNVTAANLTADNDAGDLLLSDSIVSGTASLELDYGDLTVKQTEIGNLCKVKNDAGDVRLTDVSCGSSEMELDYGSLKLQRFTETDQAQFSAFTIFDGDVHCETSTLWNSSFDLEFGDFSTIDTALYGKNTIAMDYGDVQLNLHGKNSDYNVGYSYAAGSLNDSSRNQILISGDKTVVDATVTFTE</sequence>
<comment type="caution">
    <text evidence="3">The sequence shown here is derived from an EMBL/GenBank/DDBJ whole genome shotgun (WGS) entry which is preliminary data.</text>
</comment>
<keyword evidence="4" id="KW-1185">Reference proteome</keyword>
<evidence type="ECO:0000313" key="3">
    <source>
        <dbReference type="EMBL" id="ERJ94666.1"/>
    </source>
</evidence>
<dbReference type="eggNOG" id="COG3595">
    <property type="taxonomic scope" value="Bacteria"/>
</dbReference>
<evidence type="ECO:0000313" key="4">
    <source>
        <dbReference type="Proteomes" id="UP000016662"/>
    </source>
</evidence>
<feature type="signal peptide" evidence="1">
    <location>
        <begin position="1"/>
        <end position="23"/>
    </location>
</feature>
<keyword evidence="1" id="KW-0732">Signal</keyword>
<proteinExistence type="predicted"/>
<feature type="chain" id="PRO_5004629320" description="DUF4097 domain-containing protein" evidence="1">
    <location>
        <begin position="24"/>
        <end position="348"/>
    </location>
</feature>
<dbReference type="Proteomes" id="UP000016662">
    <property type="component" value="Unassembled WGS sequence"/>
</dbReference>
<evidence type="ECO:0000256" key="1">
    <source>
        <dbReference type="SAM" id="SignalP"/>
    </source>
</evidence>
<evidence type="ECO:0000259" key="2">
    <source>
        <dbReference type="Pfam" id="PF13349"/>
    </source>
</evidence>
<dbReference type="STRING" id="411473.RUMCAL_01992"/>
<dbReference type="EMBL" id="AWVF01000243">
    <property type="protein sequence ID" value="ERJ94666.1"/>
    <property type="molecule type" value="Genomic_DNA"/>
</dbReference>
<organism evidence="3 4">
    <name type="scientific">Ruminococcus callidus ATCC 27760</name>
    <dbReference type="NCBI Taxonomy" id="411473"/>
    <lineage>
        <taxon>Bacteria</taxon>
        <taxon>Bacillati</taxon>
        <taxon>Bacillota</taxon>
        <taxon>Clostridia</taxon>
        <taxon>Eubacteriales</taxon>
        <taxon>Oscillospiraceae</taxon>
        <taxon>Ruminococcus</taxon>
    </lineage>
</organism>
<dbReference type="HOGENOM" id="CLU_796669_0_0_9"/>
<dbReference type="Gene3D" id="2.160.20.120">
    <property type="match status" value="1"/>
</dbReference>
<dbReference type="RefSeq" id="WP_021683495.1">
    <property type="nucleotide sequence ID" value="NZ_KI260486.1"/>
</dbReference>
<protein>
    <recommendedName>
        <fullName evidence="2">DUF4097 domain-containing protein</fullName>
    </recommendedName>
</protein>
<dbReference type="InterPro" id="IPR025164">
    <property type="entry name" value="Toastrack_DUF4097"/>
</dbReference>
<gene>
    <name evidence="3" type="ORF">RUMCAL_01992</name>
</gene>
<name>U2K842_9FIRM</name>
<accession>U2K842</accession>
<dbReference type="Pfam" id="PF13349">
    <property type="entry name" value="DUF4097"/>
    <property type="match status" value="1"/>
</dbReference>